<dbReference type="Proteomes" id="UP001319180">
    <property type="component" value="Unassembled WGS sequence"/>
</dbReference>
<dbReference type="PANTHER" id="PTHR43133">
    <property type="entry name" value="RNA POLYMERASE ECF-TYPE SIGMA FACTO"/>
    <property type="match status" value="1"/>
</dbReference>
<dbReference type="Gene3D" id="1.10.10.10">
    <property type="entry name" value="Winged helix-like DNA-binding domain superfamily/Winged helix DNA-binding domain"/>
    <property type="match status" value="1"/>
</dbReference>
<dbReference type="InterPro" id="IPR036388">
    <property type="entry name" value="WH-like_DNA-bd_sf"/>
</dbReference>
<protein>
    <recommendedName>
        <fullName evidence="6">RNA polymerase sigma factor</fullName>
    </recommendedName>
</protein>
<dbReference type="InterPro" id="IPR000838">
    <property type="entry name" value="RNA_pol_sigma70_ECF_CS"/>
</dbReference>
<dbReference type="InterPro" id="IPR039425">
    <property type="entry name" value="RNA_pol_sigma-70-like"/>
</dbReference>
<accession>A0AAP2D9P8</accession>
<evidence type="ECO:0000313" key="9">
    <source>
        <dbReference type="Proteomes" id="UP001319180"/>
    </source>
</evidence>
<evidence type="ECO:0000256" key="3">
    <source>
        <dbReference type="ARBA" id="ARBA00023082"/>
    </source>
</evidence>
<organism evidence="8 9">
    <name type="scientific">Dawidia soli</name>
    <dbReference type="NCBI Taxonomy" id="2782352"/>
    <lineage>
        <taxon>Bacteria</taxon>
        <taxon>Pseudomonadati</taxon>
        <taxon>Bacteroidota</taxon>
        <taxon>Cytophagia</taxon>
        <taxon>Cytophagales</taxon>
        <taxon>Chryseotaleaceae</taxon>
        <taxon>Dawidia</taxon>
    </lineage>
</organism>
<dbReference type="Pfam" id="PF04542">
    <property type="entry name" value="Sigma70_r2"/>
    <property type="match status" value="1"/>
</dbReference>
<evidence type="ECO:0000256" key="4">
    <source>
        <dbReference type="ARBA" id="ARBA00023125"/>
    </source>
</evidence>
<dbReference type="PANTHER" id="PTHR43133:SF8">
    <property type="entry name" value="RNA POLYMERASE SIGMA FACTOR HI_1459-RELATED"/>
    <property type="match status" value="1"/>
</dbReference>
<dbReference type="SUPFAM" id="SSF88659">
    <property type="entry name" value="Sigma3 and sigma4 domains of RNA polymerase sigma factors"/>
    <property type="match status" value="1"/>
</dbReference>
<gene>
    <name evidence="8" type="ORF">KK078_15670</name>
</gene>
<dbReference type="InterPro" id="IPR007627">
    <property type="entry name" value="RNA_pol_sigma70_r2"/>
</dbReference>
<keyword evidence="2 6" id="KW-0805">Transcription regulation</keyword>
<dbReference type="InterPro" id="IPR014284">
    <property type="entry name" value="RNA_pol_sigma-70_dom"/>
</dbReference>
<dbReference type="Gene3D" id="1.10.1740.10">
    <property type="match status" value="1"/>
</dbReference>
<dbReference type="InterPro" id="IPR013325">
    <property type="entry name" value="RNA_pol_sigma_r2"/>
</dbReference>
<keyword evidence="3 6" id="KW-0731">Sigma factor</keyword>
<evidence type="ECO:0000256" key="5">
    <source>
        <dbReference type="ARBA" id="ARBA00023163"/>
    </source>
</evidence>
<evidence type="ECO:0000256" key="6">
    <source>
        <dbReference type="RuleBase" id="RU000716"/>
    </source>
</evidence>
<dbReference type="GO" id="GO:0006352">
    <property type="term" value="P:DNA-templated transcription initiation"/>
    <property type="evidence" value="ECO:0007669"/>
    <property type="project" value="InterPro"/>
</dbReference>
<dbReference type="AlphaFoldDB" id="A0AAP2D9P8"/>
<dbReference type="PROSITE" id="PS01063">
    <property type="entry name" value="SIGMA70_ECF"/>
    <property type="match status" value="1"/>
</dbReference>
<keyword evidence="4 6" id="KW-0238">DNA-binding</keyword>
<dbReference type="GO" id="GO:0003677">
    <property type="term" value="F:DNA binding"/>
    <property type="evidence" value="ECO:0007669"/>
    <property type="project" value="UniProtKB-KW"/>
</dbReference>
<name>A0AAP2D9P8_9BACT</name>
<feature type="domain" description="RNA polymerase sigma-70 region 2" evidence="7">
    <location>
        <begin position="19"/>
        <end position="81"/>
    </location>
</feature>
<evidence type="ECO:0000256" key="2">
    <source>
        <dbReference type="ARBA" id="ARBA00023015"/>
    </source>
</evidence>
<evidence type="ECO:0000313" key="8">
    <source>
        <dbReference type="EMBL" id="MBT1688008.1"/>
    </source>
</evidence>
<sequence>MDMDSASGNEMPARWLDLYGDYLYSLAFTRVSHRETAEDLVQETLVAAIQAHGSFRQQSSVKTWLTSILTHKIIDHYRKRDVLKNTVEYLAGTEDGFTEHFFEKDNGHWLDASAPEPWHEGADATIDQQEFQQVMQQCIQKMPPRLVPVFIARFLEDQDADSICKDHALSSSNYWVILHRAKVLIRSCLEKNWFLR</sequence>
<evidence type="ECO:0000259" key="7">
    <source>
        <dbReference type="Pfam" id="PF04542"/>
    </source>
</evidence>
<comment type="caution">
    <text evidence="8">The sequence shown here is derived from an EMBL/GenBank/DDBJ whole genome shotgun (WGS) entry which is preliminary data.</text>
</comment>
<keyword evidence="9" id="KW-1185">Reference proteome</keyword>
<comment type="similarity">
    <text evidence="1 6">Belongs to the sigma-70 factor family. ECF subfamily.</text>
</comment>
<dbReference type="NCBIfam" id="TIGR02937">
    <property type="entry name" value="sigma70-ECF"/>
    <property type="match status" value="1"/>
</dbReference>
<dbReference type="SUPFAM" id="SSF88946">
    <property type="entry name" value="Sigma2 domain of RNA polymerase sigma factors"/>
    <property type="match status" value="1"/>
</dbReference>
<dbReference type="GO" id="GO:0016987">
    <property type="term" value="F:sigma factor activity"/>
    <property type="evidence" value="ECO:0007669"/>
    <property type="project" value="UniProtKB-KW"/>
</dbReference>
<dbReference type="EMBL" id="JAHESC010000022">
    <property type="protein sequence ID" value="MBT1688008.1"/>
    <property type="molecule type" value="Genomic_DNA"/>
</dbReference>
<proteinExistence type="inferred from homology"/>
<dbReference type="InterPro" id="IPR013324">
    <property type="entry name" value="RNA_pol_sigma_r3/r4-like"/>
</dbReference>
<keyword evidence="5 6" id="KW-0804">Transcription</keyword>
<dbReference type="RefSeq" id="WP_254091237.1">
    <property type="nucleotide sequence ID" value="NZ_JAHESC010000022.1"/>
</dbReference>
<reference evidence="8 9" key="1">
    <citation type="submission" date="2021-05" db="EMBL/GenBank/DDBJ databases">
        <title>A Polyphasic approach of four new species of the genus Ohtaekwangia: Ohtaekwangia histidinii sp. nov., Ohtaekwangia cretensis sp. nov., Ohtaekwangia indiensis sp. nov., Ohtaekwangia reichenbachii sp. nov. from diverse environment.</title>
        <authorList>
            <person name="Octaviana S."/>
        </authorList>
    </citation>
    <scope>NUCLEOTIDE SEQUENCE [LARGE SCALE GENOMIC DNA]</scope>
    <source>
        <strain evidence="8 9">PWU37</strain>
    </source>
</reference>
<evidence type="ECO:0000256" key="1">
    <source>
        <dbReference type="ARBA" id="ARBA00010641"/>
    </source>
</evidence>